<dbReference type="GO" id="GO:0030682">
    <property type="term" value="P:symbiont-mediated perturbation of host defenses"/>
    <property type="evidence" value="ECO:0007669"/>
    <property type="project" value="InterPro"/>
</dbReference>
<feature type="non-terminal residue" evidence="2">
    <location>
        <position position="1"/>
    </location>
</feature>
<dbReference type="AlphaFoldDB" id="A0A131XLX4"/>
<proteinExistence type="evidence at transcript level"/>
<keyword evidence="1" id="KW-0732">Signal</keyword>
<evidence type="ECO:0000313" key="2">
    <source>
        <dbReference type="EMBL" id="JAP67160.1"/>
    </source>
</evidence>
<organism evidence="2">
    <name type="scientific">Hyalomma excavatum</name>
    <dbReference type="NCBI Taxonomy" id="257692"/>
    <lineage>
        <taxon>Eukaryota</taxon>
        <taxon>Metazoa</taxon>
        <taxon>Ecdysozoa</taxon>
        <taxon>Arthropoda</taxon>
        <taxon>Chelicerata</taxon>
        <taxon>Arachnida</taxon>
        <taxon>Acari</taxon>
        <taxon>Parasitiformes</taxon>
        <taxon>Ixodida</taxon>
        <taxon>Ixodoidea</taxon>
        <taxon>Ixodidae</taxon>
        <taxon>Hyalomminae</taxon>
        <taxon>Hyalomma</taxon>
    </lineage>
</organism>
<dbReference type="InterPro" id="IPR002970">
    <property type="entry name" value="Tick_his-bd"/>
</dbReference>
<dbReference type="EMBL" id="GEFH01001421">
    <property type="protein sequence ID" value="JAP67160.1"/>
    <property type="molecule type" value="mRNA"/>
</dbReference>
<protein>
    <submittedName>
        <fullName evidence="2">Putative group ii salivary lipocalin</fullName>
    </submittedName>
</protein>
<name>A0A131XLX4_9ACAR</name>
<dbReference type="Pfam" id="PF02098">
    <property type="entry name" value="His_binding"/>
    <property type="match status" value="1"/>
</dbReference>
<dbReference type="InterPro" id="IPR012674">
    <property type="entry name" value="Calycin"/>
</dbReference>
<dbReference type="SUPFAM" id="SSF50814">
    <property type="entry name" value="Lipocalins"/>
    <property type="match status" value="1"/>
</dbReference>
<feature type="chain" id="PRO_5007283904" evidence="1">
    <location>
        <begin position="22"/>
        <end position="189"/>
    </location>
</feature>
<sequence>LALWVFFAACVLAKRDPDAYAENRRYFHRQHLSDFTNQNATFYVLTRDYKTNTSHRCLSATKVKDEGSGHYWYKLGAKFQGNWIYYNTSVKAVTTGSHRSPNAAHYQEDPAEGPKNHRIMTKNLNSTCFVVTVPVEGKHGCFILVREDQVNKRLPWYCDKVYKEECGETSVTLYTEQECKGEPLRASHC</sequence>
<accession>A0A131XLX4</accession>
<dbReference type="Gene3D" id="2.40.128.20">
    <property type="match status" value="1"/>
</dbReference>
<dbReference type="GO" id="GO:0043176">
    <property type="term" value="F:amine binding"/>
    <property type="evidence" value="ECO:0007669"/>
    <property type="project" value="InterPro"/>
</dbReference>
<reference evidence="2" key="1">
    <citation type="journal article" date="2017" name="Ticks Tick Borne Dis.">
        <title>An insight into the sialome of Hyalomma excavatum.</title>
        <authorList>
            <person name="Ribeiro J.M."/>
            <person name="Slovak M."/>
            <person name="Francischetti I.M."/>
        </authorList>
    </citation>
    <scope>NUCLEOTIDE SEQUENCE</scope>
    <source>
        <strain evidence="2">Samish</strain>
        <tissue evidence="2">Salivary glands</tissue>
    </source>
</reference>
<evidence type="ECO:0000256" key="1">
    <source>
        <dbReference type="SAM" id="SignalP"/>
    </source>
</evidence>
<feature type="signal peptide" evidence="1">
    <location>
        <begin position="1"/>
        <end position="21"/>
    </location>
</feature>